<dbReference type="InterPro" id="IPR050416">
    <property type="entry name" value="FAD-linked_Oxidoreductase"/>
</dbReference>
<dbReference type="PANTHER" id="PTHR42973:SF28">
    <property type="entry name" value="FAD-BINDING PCMH-TYPE DOMAIN-CONTAINING PROTEIN"/>
    <property type="match status" value="1"/>
</dbReference>
<protein>
    <submittedName>
        <fullName evidence="8">FAD binding domain-containing protein</fullName>
    </submittedName>
</protein>
<name>A0A6A6IPD6_9PLEO</name>
<keyword evidence="4" id="KW-0560">Oxidoreductase</keyword>
<evidence type="ECO:0000256" key="2">
    <source>
        <dbReference type="ARBA" id="ARBA00022630"/>
    </source>
</evidence>
<dbReference type="InterPro" id="IPR036318">
    <property type="entry name" value="FAD-bd_PCMH-like_sf"/>
</dbReference>
<accession>A0A6A6IPD6</accession>
<feature type="domain" description="FAD-binding PCMH-type" evidence="7">
    <location>
        <begin position="63"/>
        <end position="235"/>
    </location>
</feature>
<feature type="region of interest" description="Disordered" evidence="5">
    <location>
        <begin position="379"/>
        <end position="401"/>
    </location>
</feature>
<dbReference type="PROSITE" id="PS51387">
    <property type="entry name" value="FAD_PCMH"/>
    <property type="match status" value="1"/>
</dbReference>
<sequence length="507" mass="54823">MHFSTPSRCLLSCLLFGATTLASRNNDTVSTCEALSSILPTEIFYPDTDTYNASISSYPFIQLRLHPTCIVRPKTAQDVSAAVNLLRDTGCTKFAVKGGGHNANVGFNNIEDGVTIDMQSMNEVEVVEATEVARVGAGALWQNVYDAVEPHNLTVLGGRIGVVGVAGFTTGGGVSFFSPSRGWACDAVVNFELVLADGTIANANATSNADLYAALKGGQNNFGIITRFDLQAFPLEGPIWGGRIAFNSSAEADLVSAFTEFKSSAYDPHAAGWVTWRYNVTTNQTTPTSILWYTKPEQKPGALKPIVETKPQLMNGMTTGTPREFAKNASMVVKTSNLNTIWATTTFKISPRICHRIHLAWKTAIPSLLSAHASSNPASELTFQSIPPPPRNDSSPNSLGFSATDTPEKDLVFLQIVFYYNTDASASKAFNAGLKDFIKMFDDIAEDEGVSSGWVYLNFAARFQDPLGSYGREQLGKLKRVARKYDPRGLFQKQLVGGFKVSAAEAL</sequence>
<dbReference type="RefSeq" id="XP_033686666.1">
    <property type="nucleotide sequence ID" value="XM_033821020.1"/>
</dbReference>
<keyword evidence="6" id="KW-0732">Signal</keyword>
<gene>
    <name evidence="8" type="ORF">BU26DRAFT_241262</name>
</gene>
<dbReference type="InterPro" id="IPR006094">
    <property type="entry name" value="Oxid_FAD_bind_N"/>
</dbReference>
<dbReference type="GeneID" id="54574350"/>
<dbReference type="PANTHER" id="PTHR42973">
    <property type="entry name" value="BINDING OXIDOREDUCTASE, PUTATIVE (AFU_ORTHOLOGUE AFUA_1G17690)-RELATED"/>
    <property type="match status" value="1"/>
</dbReference>
<dbReference type="InterPro" id="IPR016166">
    <property type="entry name" value="FAD-bd_PCMH"/>
</dbReference>
<dbReference type="Pfam" id="PF01565">
    <property type="entry name" value="FAD_binding_4"/>
    <property type="match status" value="1"/>
</dbReference>
<dbReference type="AlphaFoldDB" id="A0A6A6IPD6"/>
<keyword evidence="9" id="KW-1185">Reference proteome</keyword>
<reference evidence="8" key="1">
    <citation type="journal article" date="2020" name="Stud. Mycol.">
        <title>101 Dothideomycetes genomes: a test case for predicting lifestyles and emergence of pathogens.</title>
        <authorList>
            <person name="Haridas S."/>
            <person name="Albert R."/>
            <person name="Binder M."/>
            <person name="Bloem J."/>
            <person name="Labutti K."/>
            <person name="Salamov A."/>
            <person name="Andreopoulos B."/>
            <person name="Baker S."/>
            <person name="Barry K."/>
            <person name="Bills G."/>
            <person name="Bluhm B."/>
            <person name="Cannon C."/>
            <person name="Castanera R."/>
            <person name="Culley D."/>
            <person name="Daum C."/>
            <person name="Ezra D."/>
            <person name="Gonzalez J."/>
            <person name="Henrissat B."/>
            <person name="Kuo A."/>
            <person name="Liang C."/>
            <person name="Lipzen A."/>
            <person name="Lutzoni F."/>
            <person name="Magnuson J."/>
            <person name="Mondo S."/>
            <person name="Nolan M."/>
            <person name="Ohm R."/>
            <person name="Pangilinan J."/>
            <person name="Park H.-J."/>
            <person name="Ramirez L."/>
            <person name="Alfaro M."/>
            <person name="Sun H."/>
            <person name="Tritt A."/>
            <person name="Yoshinaga Y."/>
            <person name="Zwiers L.-H."/>
            <person name="Turgeon B."/>
            <person name="Goodwin S."/>
            <person name="Spatafora J."/>
            <person name="Crous P."/>
            <person name="Grigoriev I."/>
        </authorList>
    </citation>
    <scope>NUCLEOTIDE SEQUENCE</scope>
    <source>
        <strain evidence="8">CBS 122368</strain>
    </source>
</reference>
<keyword evidence="3" id="KW-0274">FAD</keyword>
<feature type="chain" id="PRO_5025602720" evidence="6">
    <location>
        <begin position="23"/>
        <end position="507"/>
    </location>
</feature>
<evidence type="ECO:0000259" key="7">
    <source>
        <dbReference type="PROSITE" id="PS51387"/>
    </source>
</evidence>
<feature type="signal peptide" evidence="6">
    <location>
        <begin position="1"/>
        <end position="22"/>
    </location>
</feature>
<keyword evidence="2" id="KW-0285">Flavoprotein</keyword>
<evidence type="ECO:0000256" key="3">
    <source>
        <dbReference type="ARBA" id="ARBA00022827"/>
    </source>
</evidence>
<dbReference type="OrthoDB" id="2151789at2759"/>
<dbReference type="GO" id="GO:0071949">
    <property type="term" value="F:FAD binding"/>
    <property type="evidence" value="ECO:0007669"/>
    <property type="project" value="InterPro"/>
</dbReference>
<dbReference type="Gene3D" id="3.30.465.10">
    <property type="match status" value="1"/>
</dbReference>
<evidence type="ECO:0000256" key="5">
    <source>
        <dbReference type="SAM" id="MobiDB-lite"/>
    </source>
</evidence>
<evidence type="ECO:0000313" key="9">
    <source>
        <dbReference type="Proteomes" id="UP000800094"/>
    </source>
</evidence>
<dbReference type="InterPro" id="IPR016169">
    <property type="entry name" value="FAD-bd_PCMH_sub2"/>
</dbReference>
<organism evidence="8 9">
    <name type="scientific">Trematosphaeria pertusa</name>
    <dbReference type="NCBI Taxonomy" id="390896"/>
    <lineage>
        <taxon>Eukaryota</taxon>
        <taxon>Fungi</taxon>
        <taxon>Dikarya</taxon>
        <taxon>Ascomycota</taxon>
        <taxon>Pezizomycotina</taxon>
        <taxon>Dothideomycetes</taxon>
        <taxon>Pleosporomycetidae</taxon>
        <taxon>Pleosporales</taxon>
        <taxon>Massarineae</taxon>
        <taxon>Trematosphaeriaceae</taxon>
        <taxon>Trematosphaeria</taxon>
    </lineage>
</organism>
<proteinExistence type="inferred from homology"/>
<evidence type="ECO:0000313" key="8">
    <source>
        <dbReference type="EMBL" id="KAF2251662.1"/>
    </source>
</evidence>
<dbReference type="GO" id="GO:0016491">
    <property type="term" value="F:oxidoreductase activity"/>
    <property type="evidence" value="ECO:0007669"/>
    <property type="project" value="UniProtKB-KW"/>
</dbReference>
<dbReference type="SUPFAM" id="SSF56176">
    <property type="entry name" value="FAD-binding/transporter-associated domain-like"/>
    <property type="match status" value="1"/>
</dbReference>
<evidence type="ECO:0000256" key="1">
    <source>
        <dbReference type="ARBA" id="ARBA00005466"/>
    </source>
</evidence>
<dbReference type="EMBL" id="ML987192">
    <property type="protein sequence ID" value="KAF2251662.1"/>
    <property type="molecule type" value="Genomic_DNA"/>
</dbReference>
<dbReference type="Proteomes" id="UP000800094">
    <property type="component" value="Unassembled WGS sequence"/>
</dbReference>
<comment type="similarity">
    <text evidence="1">Belongs to the oxygen-dependent FAD-linked oxidoreductase family.</text>
</comment>
<evidence type="ECO:0000256" key="4">
    <source>
        <dbReference type="ARBA" id="ARBA00023002"/>
    </source>
</evidence>
<evidence type="ECO:0000256" key="6">
    <source>
        <dbReference type="SAM" id="SignalP"/>
    </source>
</evidence>